<dbReference type="InterPro" id="IPR001810">
    <property type="entry name" value="F-box_dom"/>
</dbReference>
<dbReference type="OrthoDB" id="5273847at2759"/>
<dbReference type="Pfam" id="PF12937">
    <property type="entry name" value="F-box-like"/>
    <property type="match status" value="1"/>
</dbReference>
<evidence type="ECO:0000313" key="3">
    <source>
        <dbReference type="EMBL" id="KND89435.1"/>
    </source>
</evidence>
<evidence type="ECO:0000259" key="2">
    <source>
        <dbReference type="Pfam" id="PF24539"/>
    </source>
</evidence>
<accession>A0A0L0N6G6</accession>
<protein>
    <recommendedName>
        <fullName evidence="5">F-box domain-containing protein</fullName>
    </recommendedName>
</protein>
<dbReference type="AlphaFoldDB" id="A0A0L0N6G6"/>
<feature type="domain" description="DUF7600" evidence="2">
    <location>
        <begin position="309"/>
        <end position="475"/>
    </location>
</feature>
<feature type="non-terminal residue" evidence="3">
    <location>
        <position position="624"/>
    </location>
</feature>
<sequence length="624" mass="68924">MSPTLFSCALCGWVIGDSNEPGSWANQFRGIYSGLDGIVLTGFGNYDDPWGGTYIAPVDSAARWDDAGYDSPSEDQFGVMRQPAFNNRHGFIFHDACWSLLKRAYGSNPIPVERLFHVCSSLPIPPEGTDLGWGHDYGGLLRVDDEARFPWESPVTDKSADMAAFATKNPYIVGDIQRLLLAEPQTPPRTTSLLSATATRDCFLCLPPEICIAIAGELPTIDALNARLVSRAFWLIFDSQYFWASKFRDGGGRSWLFEAHDGQSLPDWRSLYYVTKPSRLGPALRNRARVWNLAMGILRMLGLRRETSSTVFAPMLKSENFLSSNAAAAIAKPSRSLSSTWFGEGCLALHKEDTGIPDRLFQLTVFLTYVGNVQYVSGLRLIAGSGKYAQLGYESGTFEHIRALPDFQGFNLAVGPRGLQALQVCKGHEQPSRWYGTPDNGPKTIQLAAAGPVAGLEAAFDECKLVSLAVLEQPPSSLARLKERQPSLRSSGYWFPDVPGPKLNLNEDSFPQKGFHTSGYHPLFWTLFGDATGARLRNLQTISVTVAGYVQGIKFQYSQDGRPEQSRVFGRHTYDRTPEYSKVIVFSIDGPGGEVIDALEVYLVYSDSSTAYEFVRHGALYCFK</sequence>
<dbReference type="Pfam" id="PF24539">
    <property type="entry name" value="DUF7600"/>
    <property type="match status" value="1"/>
</dbReference>
<dbReference type="InterPro" id="IPR056021">
    <property type="entry name" value="DUF7600"/>
</dbReference>
<evidence type="ECO:0008006" key="5">
    <source>
        <dbReference type="Google" id="ProtNLM"/>
    </source>
</evidence>
<keyword evidence="4" id="KW-1185">Reference proteome</keyword>
<feature type="domain" description="F-box" evidence="1">
    <location>
        <begin position="204"/>
        <end position="247"/>
    </location>
</feature>
<comment type="caution">
    <text evidence="3">The sequence shown here is derived from an EMBL/GenBank/DDBJ whole genome shotgun (WGS) entry which is preliminary data.</text>
</comment>
<dbReference type="SUPFAM" id="SSF81383">
    <property type="entry name" value="F-box domain"/>
    <property type="match status" value="1"/>
</dbReference>
<dbReference type="Gene3D" id="1.20.1280.50">
    <property type="match status" value="1"/>
</dbReference>
<dbReference type="InterPro" id="IPR036047">
    <property type="entry name" value="F-box-like_dom_sf"/>
</dbReference>
<gene>
    <name evidence="3" type="ORF">TOPH_05811</name>
</gene>
<evidence type="ECO:0000313" key="4">
    <source>
        <dbReference type="Proteomes" id="UP000036947"/>
    </source>
</evidence>
<dbReference type="STRING" id="1163406.A0A0L0N6G6"/>
<reference evidence="3 4" key="1">
    <citation type="journal article" date="2015" name="BMC Genomics">
        <title>The genome of the truffle-parasite Tolypocladium ophioglossoides and the evolution of antifungal peptaibiotics.</title>
        <authorList>
            <person name="Quandt C.A."/>
            <person name="Bushley K.E."/>
            <person name="Spatafora J.W."/>
        </authorList>
    </citation>
    <scope>NUCLEOTIDE SEQUENCE [LARGE SCALE GENOMIC DNA]</scope>
    <source>
        <strain evidence="3 4">CBS 100239</strain>
    </source>
</reference>
<organism evidence="3 4">
    <name type="scientific">Tolypocladium ophioglossoides (strain CBS 100239)</name>
    <name type="common">Snaketongue truffleclub</name>
    <name type="synonym">Elaphocordyceps ophioglossoides</name>
    <dbReference type="NCBI Taxonomy" id="1163406"/>
    <lineage>
        <taxon>Eukaryota</taxon>
        <taxon>Fungi</taxon>
        <taxon>Dikarya</taxon>
        <taxon>Ascomycota</taxon>
        <taxon>Pezizomycotina</taxon>
        <taxon>Sordariomycetes</taxon>
        <taxon>Hypocreomycetidae</taxon>
        <taxon>Hypocreales</taxon>
        <taxon>Ophiocordycipitaceae</taxon>
        <taxon>Tolypocladium</taxon>
    </lineage>
</organism>
<evidence type="ECO:0000259" key="1">
    <source>
        <dbReference type="Pfam" id="PF12937"/>
    </source>
</evidence>
<proteinExistence type="predicted"/>
<dbReference type="EMBL" id="LFRF01000018">
    <property type="protein sequence ID" value="KND89435.1"/>
    <property type="molecule type" value="Genomic_DNA"/>
</dbReference>
<name>A0A0L0N6G6_TOLOC</name>
<dbReference type="Proteomes" id="UP000036947">
    <property type="component" value="Unassembled WGS sequence"/>
</dbReference>